<evidence type="ECO:0000313" key="2">
    <source>
        <dbReference type="EMBL" id="KAH7129171.1"/>
    </source>
</evidence>
<proteinExistence type="predicted"/>
<accession>A0A9P9E1S8</accession>
<dbReference type="PANTHER" id="PTHR33112">
    <property type="entry name" value="DOMAIN PROTEIN, PUTATIVE-RELATED"/>
    <property type="match status" value="1"/>
</dbReference>
<keyword evidence="3" id="KW-1185">Reference proteome</keyword>
<dbReference type="PANTHER" id="PTHR33112:SF16">
    <property type="entry name" value="HETEROKARYON INCOMPATIBILITY DOMAIN-CONTAINING PROTEIN"/>
    <property type="match status" value="1"/>
</dbReference>
<dbReference type="Pfam" id="PF06985">
    <property type="entry name" value="HET"/>
    <property type="match status" value="1"/>
</dbReference>
<evidence type="ECO:0000259" key="1">
    <source>
        <dbReference type="Pfam" id="PF06985"/>
    </source>
</evidence>
<dbReference type="InterPro" id="IPR010730">
    <property type="entry name" value="HET"/>
</dbReference>
<dbReference type="Proteomes" id="UP000738349">
    <property type="component" value="Unassembled WGS sequence"/>
</dbReference>
<organism evidence="2 3">
    <name type="scientific">Dactylonectria macrodidyma</name>
    <dbReference type="NCBI Taxonomy" id="307937"/>
    <lineage>
        <taxon>Eukaryota</taxon>
        <taxon>Fungi</taxon>
        <taxon>Dikarya</taxon>
        <taxon>Ascomycota</taxon>
        <taxon>Pezizomycotina</taxon>
        <taxon>Sordariomycetes</taxon>
        <taxon>Hypocreomycetidae</taxon>
        <taxon>Hypocreales</taxon>
        <taxon>Nectriaceae</taxon>
        <taxon>Dactylonectria</taxon>
    </lineage>
</organism>
<gene>
    <name evidence="2" type="ORF">EDB81DRAFT_139339</name>
</gene>
<feature type="domain" description="Heterokaryon incompatibility" evidence="1">
    <location>
        <begin position="208"/>
        <end position="353"/>
    </location>
</feature>
<protein>
    <submittedName>
        <fullName evidence="2">Heterokaryon incompatibility protein-domain-containing protein</fullName>
    </submittedName>
</protein>
<evidence type="ECO:0000313" key="3">
    <source>
        <dbReference type="Proteomes" id="UP000738349"/>
    </source>
</evidence>
<dbReference type="OrthoDB" id="5125733at2759"/>
<dbReference type="EMBL" id="JAGMUV010000018">
    <property type="protein sequence ID" value="KAH7129171.1"/>
    <property type="molecule type" value="Genomic_DNA"/>
</dbReference>
<dbReference type="AlphaFoldDB" id="A0A9P9E1S8"/>
<comment type="caution">
    <text evidence="2">The sequence shown here is derived from an EMBL/GenBank/DDBJ whole genome shotgun (WGS) entry which is preliminary data.</text>
</comment>
<reference evidence="2" key="1">
    <citation type="journal article" date="2021" name="Nat. Commun.">
        <title>Genetic determinants of endophytism in the Arabidopsis root mycobiome.</title>
        <authorList>
            <person name="Mesny F."/>
            <person name="Miyauchi S."/>
            <person name="Thiergart T."/>
            <person name="Pickel B."/>
            <person name="Atanasova L."/>
            <person name="Karlsson M."/>
            <person name="Huettel B."/>
            <person name="Barry K.W."/>
            <person name="Haridas S."/>
            <person name="Chen C."/>
            <person name="Bauer D."/>
            <person name="Andreopoulos W."/>
            <person name="Pangilinan J."/>
            <person name="LaButti K."/>
            <person name="Riley R."/>
            <person name="Lipzen A."/>
            <person name="Clum A."/>
            <person name="Drula E."/>
            <person name="Henrissat B."/>
            <person name="Kohler A."/>
            <person name="Grigoriev I.V."/>
            <person name="Martin F.M."/>
            <person name="Hacquard S."/>
        </authorList>
    </citation>
    <scope>NUCLEOTIDE SEQUENCE</scope>
    <source>
        <strain evidence="2">MPI-CAGE-AT-0147</strain>
    </source>
</reference>
<name>A0A9P9E1S8_9HYPO</name>
<sequence length="667" mass="74564">MATPSLARSWSRHHQQAQDPASMVCSKCWEVCFSTEGFRELCRADIGGGSRVVYEIDGSYTAKNALKGCVWCSLIQRLDTASGDIVPLEFRRDTSIIKVRVGPGFPYENFTPKGNNRLGVTVNGSTCYFTAIATEHSPVSDIVTARPLHTDVTSELTFKAIDQWLEKCDTHPECEALSDSPLPTRLIDVASEDQKARIASTKGLWGRYAALSYCWGGAQSGKTLRATFAARQHRIEPAELSKTVRQAIQTTRRMGLQYVWIDAICIIQDDETDRANEIAQMCDIYRRAYVTIVAATAASSSDGFLQVRPRPSPLADMPFWTTNKELSSVSLILEGWYDDSSEPINTRCWTLQERLLSRRLVIFASHTIQLQCQHEIVNLGDSINLPTGLGSWRLPSSLLRPLPFANVEASNLGREAIIELWKGAITMYSERQIKRRGERLVALSGLAHAFHQALNLRYLAGLWCGPTLPFMLLWEAGNYVPPVDQTYVAPTWSWASHSGPVSYRNAYNLSTMRIFDMEMLSATTELQDIALPFGKVTSGKVVLKGRAKQARFNPSGDLVFMEYSGSPPRRPSLPPSGIYPPNYILPDFRTHAKLDSETTFQAMDVVSLAVVSRTYELDGVQYTAVDGLLLQRTEGRGIPTEYRRIGCFYGAMQQEFFKYERVEVALV</sequence>